<comment type="similarity">
    <text evidence="2 8">Belongs to the FMO family.</text>
</comment>
<protein>
    <recommendedName>
        <fullName evidence="8">Flavin-containing monooxygenase</fullName>
        <ecNumber evidence="8">1.-.-.-</ecNumber>
    </recommendedName>
</protein>
<keyword evidence="10" id="KW-1185">Reference proteome</keyword>
<dbReference type="Pfam" id="PF00743">
    <property type="entry name" value="FMO-like"/>
    <property type="match status" value="2"/>
</dbReference>
<dbReference type="SUPFAM" id="SSF51735">
    <property type="entry name" value="NAD(P)-binding Rossmann-fold domains"/>
    <property type="match status" value="1"/>
</dbReference>
<dbReference type="Gene3D" id="3.50.50.60">
    <property type="entry name" value="FAD/NAD(P)-binding domain"/>
    <property type="match status" value="2"/>
</dbReference>
<evidence type="ECO:0000313" key="10">
    <source>
        <dbReference type="Proteomes" id="UP000478052"/>
    </source>
</evidence>
<dbReference type="InterPro" id="IPR050346">
    <property type="entry name" value="FMO-like"/>
</dbReference>
<comment type="caution">
    <text evidence="9">The sequence shown here is derived from an EMBL/GenBank/DDBJ whole genome shotgun (WGS) entry which is preliminary data.</text>
</comment>
<dbReference type="PANTHER" id="PTHR23023">
    <property type="entry name" value="DIMETHYLANILINE MONOOXYGENASE"/>
    <property type="match status" value="1"/>
</dbReference>
<dbReference type="EMBL" id="VUJU01005459">
    <property type="protein sequence ID" value="KAF0751159.1"/>
    <property type="molecule type" value="Genomic_DNA"/>
</dbReference>
<evidence type="ECO:0000256" key="7">
    <source>
        <dbReference type="ARBA" id="ARBA00023033"/>
    </source>
</evidence>
<accession>A0A6G0Y8E5</accession>
<proteinExistence type="inferred from homology"/>
<evidence type="ECO:0000256" key="2">
    <source>
        <dbReference type="ARBA" id="ARBA00009183"/>
    </source>
</evidence>
<gene>
    <name evidence="9" type="ORF">FWK35_00023684</name>
</gene>
<dbReference type="OrthoDB" id="66881at2759"/>
<comment type="cofactor">
    <cofactor evidence="1 8">
        <name>FAD</name>
        <dbReference type="ChEBI" id="CHEBI:57692"/>
    </cofactor>
</comment>
<evidence type="ECO:0000256" key="6">
    <source>
        <dbReference type="ARBA" id="ARBA00023002"/>
    </source>
</evidence>
<dbReference type="EC" id="1.-.-.-" evidence="8"/>
<dbReference type="PIRSF" id="PIRSF000332">
    <property type="entry name" value="FMO"/>
    <property type="match status" value="1"/>
</dbReference>
<keyword evidence="3 8" id="KW-0285">Flavoprotein</keyword>
<dbReference type="FunFam" id="3.50.50.60:FF:000138">
    <property type="entry name" value="Flavin-containing monooxygenase"/>
    <property type="match status" value="1"/>
</dbReference>
<evidence type="ECO:0000313" key="9">
    <source>
        <dbReference type="EMBL" id="KAF0751159.1"/>
    </source>
</evidence>
<organism evidence="9 10">
    <name type="scientific">Aphis craccivora</name>
    <name type="common">Cowpea aphid</name>
    <dbReference type="NCBI Taxonomy" id="307492"/>
    <lineage>
        <taxon>Eukaryota</taxon>
        <taxon>Metazoa</taxon>
        <taxon>Ecdysozoa</taxon>
        <taxon>Arthropoda</taxon>
        <taxon>Hexapoda</taxon>
        <taxon>Insecta</taxon>
        <taxon>Pterygota</taxon>
        <taxon>Neoptera</taxon>
        <taxon>Paraneoptera</taxon>
        <taxon>Hemiptera</taxon>
        <taxon>Sternorrhyncha</taxon>
        <taxon>Aphidomorpha</taxon>
        <taxon>Aphidoidea</taxon>
        <taxon>Aphididae</taxon>
        <taxon>Aphidini</taxon>
        <taxon>Aphis</taxon>
        <taxon>Aphis</taxon>
    </lineage>
</organism>
<evidence type="ECO:0000256" key="1">
    <source>
        <dbReference type="ARBA" id="ARBA00001974"/>
    </source>
</evidence>
<dbReference type="GO" id="GO:0050660">
    <property type="term" value="F:flavin adenine dinucleotide binding"/>
    <property type="evidence" value="ECO:0007669"/>
    <property type="project" value="InterPro"/>
</dbReference>
<keyword evidence="5" id="KW-0521">NADP</keyword>
<dbReference type="InterPro" id="IPR036188">
    <property type="entry name" value="FAD/NAD-bd_sf"/>
</dbReference>
<dbReference type="InterPro" id="IPR000960">
    <property type="entry name" value="Flavin_mOase"/>
</dbReference>
<dbReference type="AlphaFoldDB" id="A0A6G0Y8E5"/>
<dbReference type="GO" id="GO:0004499">
    <property type="term" value="F:N,N-dimethylaniline monooxygenase activity"/>
    <property type="evidence" value="ECO:0007669"/>
    <property type="project" value="InterPro"/>
</dbReference>
<keyword evidence="4 8" id="KW-0274">FAD</keyword>
<evidence type="ECO:0000256" key="3">
    <source>
        <dbReference type="ARBA" id="ARBA00022630"/>
    </source>
</evidence>
<dbReference type="InterPro" id="IPR036291">
    <property type="entry name" value="NAD(P)-bd_dom_sf"/>
</dbReference>
<dbReference type="Proteomes" id="UP000478052">
    <property type="component" value="Unassembled WGS sequence"/>
</dbReference>
<dbReference type="GO" id="GO:0050661">
    <property type="term" value="F:NADP binding"/>
    <property type="evidence" value="ECO:0007669"/>
    <property type="project" value="InterPro"/>
</dbReference>
<dbReference type="PRINTS" id="PR00370">
    <property type="entry name" value="FMOXYGENASE"/>
</dbReference>
<evidence type="ECO:0000256" key="8">
    <source>
        <dbReference type="RuleBase" id="RU361177"/>
    </source>
</evidence>
<keyword evidence="7 8" id="KW-0503">Monooxygenase</keyword>
<name>A0A6G0Y8E5_APHCR</name>
<dbReference type="InterPro" id="IPR020946">
    <property type="entry name" value="Flavin_mOase-like"/>
</dbReference>
<keyword evidence="6 8" id="KW-0560">Oxidoreductase</keyword>
<dbReference type="SUPFAM" id="SSF51905">
    <property type="entry name" value="FAD/NAD(P)-binding domain"/>
    <property type="match status" value="1"/>
</dbReference>
<reference evidence="9 10" key="1">
    <citation type="submission" date="2019-08" db="EMBL/GenBank/DDBJ databases">
        <title>Whole genome of Aphis craccivora.</title>
        <authorList>
            <person name="Voronova N.V."/>
            <person name="Shulinski R.S."/>
            <person name="Bandarenka Y.V."/>
            <person name="Zhorov D.G."/>
            <person name="Warner D."/>
        </authorList>
    </citation>
    <scope>NUCLEOTIDE SEQUENCE [LARGE SCALE GENOMIC DNA]</scope>
    <source>
        <strain evidence="9">180601</strain>
        <tissue evidence="9">Whole Body</tissue>
    </source>
</reference>
<evidence type="ECO:0000256" key="5">
    <source>
        <dbReference type="ARBA" id="ARBA00022857"/>
    </source>
</evidence>
<sequence>MRVAIIGAGVAGLASARRCLENSFEPIVYERSKIVGGTWVYEERTGVDEFGLPIHTSMYKNLMTNLPKELMDFPNFPYKGLDNISFLKPWQVQEYIEQFTEHFGLNKYIQNNSHPNRLLTGLICVVNLVTSVERLTNNWQVTVEDLKTKTLKTEYYDAVMVCNGHNASPFIPDIPGKDDFEGIQIHSHDYRIPEHFTNMNVLIIGSGPSGIDICSDVSKVANQFQVLNIVNESDFPPIFRLQVYFSHHKPELIEKEFPKNVVHLPDVELFSKKSVCFKDKTKQTLDAVIYCTGFKISLSFLKPSCGINVLNDKLITPLHKNIINMNNPTMGFIGYLNMTFVFRIFDLQVRYYLEFLRKNCLSRLDSTVTTMTPVTTHFLGQNMLYYCKSLVSDENKVEPIPSIYFEIYIGCHELKEKYFRSYHSSVFKIINNDEYLIEFDAENVKNK</sequence>
<evidence type="ECO:0000256" key="4">
    <source>
        <dbReference type="ARBA" id="ARBA00022827"/>
    </source>
</evidence>